<name>A0A392U196_9FABA</name>
<accession>A0A392U196</accession>
<reference evidence="2 3" key="1">
    <citation type="journal article" date="2018" name="Front. Plant Sci.">
        <title>Red Clover (Trifolium pratense) and Zigzag Clover (T. medium) - A Picture of Genomic Similarities and Differences.</title>
        <authorList>
            <person name="Dluhosova J."/>
            <person name="Istvanek J."/>
            <person name="Nedelnik J."/>
            <person name="Repkova J."/>
        </authorList>
    </citation>
    <scope>NUCLEOTIDE SEQUENCE [LARGE SCALE GENOMIC DNA]</scope>
    <source>
        <strain evidence="3">cv. 10/8</strain>
        <tissue evidence="2">Leaf</tissue>
    </source>
</reference>
<evidence type="ECO:0000313" key="3">
    <source>
        <dbReference type="Proteomes" id="UP000265520"/>
    </source>
</evidence>
<comment type="caution">
    <text evidence="2">The sequence shown here is derived from an EMBL/GenBank/DDBJ whole genome shotgun (WGS) entry which is preliminary data.</text>
</comment>
<proteinExistence type="predicted"/>
<keyword evidence="3" id="KW-1185">Reference proteome</keyword>
<evidence type="ECO:0000313" key="2">
    <source>
        <dbReference type="EMBL" id="MCI66878.1"/>
    </source>
</evidence>
<dbReference type="Proteomes" id="UP000265520">
    <property type="component" value="Unassembled WGS sequence"/>
</dbReference>
<evidence type="ECO:0000256" key="1">
    <source>
        <dbReference type="SAM" id="MobiDB-lite"/>
    </source>
</evidence>
<dbReference type="AlphaFoldDB" id="A0A392U196"/>
<organism evidence="2 3">
    <name type="scientific">Trifolium medium</name>
    <dbReference type="NCBI Taxonomy" id="97028"/>
    <lineage>
        <taxon>Eukaryota</taxon>
        <taxon>Viridiplantae</taxon>
        <taxon>Streptophyta</taxon>
        <taxon>Embryophyta</taxon>
        <taxon>Tracheophyta</taxon>
        <taxon>Spermatophyta</taxon>
        <taxon>Magnoliopsida</taxon>
        <taxon>eudicotyledons</taxon>
        <taxon>Gunneridae</taxon>
        <taxon>Pentapetalae</taxon>
        <taxon>rosids</taxon>
        <taxon>fabids</taxon>
        <taxon>Fabales</taxon>
        <taxon>Fabaceae</taxon>
        <taxon>Papilionoideae</taxon>
        <taxon>50 kb inversion clade</taxon>
        <taxon>NPAAA clade</taxon>
        <taxon>Hologalegina</taxon>
        <taxon>IRL clade</taxon>
        <taxon>Trifolieae</taxon>
        <taxon>Trifolium</taxon>
    </lineage>
</organism>
<dbReference type="EMBL" id="LXQA010704362">
    <property type="protein sequence ID" value="MCI66878.1"/>
    <property type="molecule type" value="Genomic_DNA"/>
</dbReference>
<feature type="non-terminal residue" evidence="2">
    <location>
        <position position="35"/>
    </location>
</feature>
<sequence length="35" mass="4045">MRAAPPDLRNAREEQLKMRDAPYGSARRADGRKFL</sequence>
<protein>
    <submittedName>
        <fullName evidence="2">Uncharacterized protein</fullName>
    </submittedName>
</protein>
<feature type="region of interest" description="Disordered" evidence="1">
    <location>
        <begin position="1"/>
        <end position="35"/>
    </location>
</feature>
<feature type="compositionally biased region" description="Basic and acidic residues" evidence="1">
    <location>
        <begin position="9"/>
        <end position="20"/>
    </location>
</feature>